<reference evidence="1" key="1">
    <citation type="journal article" date="2022" name="Int. J. Mol. Sci.">
        <title>Draft Genome of Tanacetum Coccineum: Genomic Comparison of Closely Related Tanacetum-Family Plants.</title>
        <authorList>
            <person name="Yamashiro T."/>
            <person name="Shiraishi A."/>
            <person name="Nakayama K."/>
            <person name="Satake H."/>
        </authorList>
    </citation>
    <scope>NUCLEOTIDE SEQUENCE</scope>
</reference>
<gene>
    <name evidence="1" type="ORF">Tco_0727094</name>
</gene>
<comment type="caution">
    <text evidence="1">The sequence shown here is derived from an EMBL/GenBank/DDBJ whole genome shotgun (WGS) entry which is preliminary data.</text>
</comment>
<evidence type="ECO:0000313" key="1">
    <source>
        <dbReference type="EMBL" id="GJS77213.1"/>
    </source>
</evidence>
<protein>
    <submittedName>
        <fullName evidence="1">Uncharacterized protein</fullName>
    </submittedName>
</protein>
<dbReference type="EMBL" id="BQNB010010431">
    <property type="protein sequence ID" value="GJS77213.1"/>
    <property type="molecule type" value="Genomic_DNA"/>
</dbReference>
<evidence type="ECO:0000313" key="2">
    <source>
        <dbReference type="Proteomes" id="UP001151760"/>
    </source>
</evidence>
<dbReference type="Proteomes" id="UP001151760">
    <property type="component" value="Unassembled WGS sequence"/>
</dbReference>
<organism evidence="1 2">
    <name type="scientific">Tanacetum coccineum</name>
    <dbReference type="NCBI Taxonomy" id="301880"/>
    <lineage>
        <taxon>Eukaryota</taxon>
        <taxon>Viridiplantae</taxon>
        <taxon>Streptophyta</taxon>
        <taxon>Embryophyta</taxon>
        <taxon>Tracheophyta</taxon>
        <taxon>Spermatophyta</taxon>
        <taxon>Magnoliopsida</taxon>
        <taxon>eudicotyledons</taxon>
        <taxon>Gunneridae</taxon>
        <taxon>Pentapetalae</taxon>
        <taxon>asterids</taxon>
        <taxon>campanulids</taxon>
        <taxon>Asterales</taxon>
        <taxon>Asteraceae</taxon>
        <taxon>Asteroideae</taxon>
        <taxon>Anthemideae</taxon>
        <taxon>Anthemidinae</taxon>
        <taxon>Tanacetum</taxon>
    </lineage>
</organism>
<accession>A0ABQ4YJL8</accession>
<name>A0ABQ4YJL8_9ASTR</name>
<reference evidence="1" key="2">
    <citation type="submission" date="2022-01" db="EMBL/GenBank/DDBJ databases">
        <authorList>
            <person name="Yamashiro T."/>
            <person name="Shiraishi A."/>
            <person name="Satake H."/>
            <person name="Nakayama K."/>
        </authorList>
    </citation>
    <scope>NUCLEOTIDE SEQUENCE</scope>
</reference>
<sequence>MQTSDLMKTILRLKSLMRKTGLQESQPHKDQLMVPIHHSTDQIVMGATSLSFSLDVSHNRVQKIMDNIANHKSALRDVFVSIVETSLPLLSIPPISMDDYEIAHADDQGNAGADVDPFPNVDDAELIIS</sequence>
<proteinExistence type="predicted"/>
<keyword evidence="2" id="KW-1185">Reference proteome</keyword>